<organism evidence="3 4">
    <name type="scientific">Alcanivorax xiamenensis</name>
    <dbReference type="NCBI Taxonomy" id="1177156"/>
    <lineage>
        <taxon>Bacteria</taxon>
        <taxon>Pseudomonadati</taxon>
        <taxon>Pseudomonadota</taxon>
        <taxon>Gammaproteobacteria</taxon>
        <taxon>Oceanospirillales</taxon>
        <taxon>Alcanivoracaceae</taxon>
        <taxon>Alcanivorax</taxon>
    </lineage>
</organism>
<keyword evidence="1" id="KW-0812">Transmembrane</keyword>
<keyword evidence="1" id="KW-0472">Membrane</keyword>
<feature type="transmembrane region" description="Helical" evidence="1">
    <location>
        <begin position="150"/>
        <end position="169"/>
    </location>
</feature>
<reference evidence="3 4" key="1">
    <citation type="submission" date="2012-09" db="EMBL/GenBank/DDBJ databases">
        <title>Genome Sequence of alkane-degrading Bacterium Alcanivorax sp. 6-D-6.</title>
        <authorList>
            <person name="Lai Q."/>
            <person name="Shao Z."/>
        </authorList>
    </citation>
    <scope>NUCLEOTIDE SEQUENCE [LARGE SCALE GENOMIC DNA]</scope>
    <source>
        <strain evidence="3 4">6-D-6</strain>
    </source>
</reference>
<dbReference type="Proteomes" id="UP000771797">
    <property type="component" value="Unassembled WGS sequence"/>
</dbReference>
<dbReference type="Pfam" id="PF20455">
    <property type="entry name" value="DUF6708"/>
    <property type="match status" value="1"/>
</dbReference>
<keyword evidence="1" id="KW-1133">Transmembrane helix</keyword>
<keyword evidence="4" id="KW-1185">Reference proteome</keyword>
<protein>
    <recommendedName>
        <fullName evidence="2">DUF6708 domain-containing protein</fullName>
    </recommendedName>
</protein>
<sequence length="239" mass="27326">MLTQRRLLIRFNRKTRQVYLHRPKYAGGIVTLPWDEAQGIYDLGGSRFPILLLWPSRPNRPQMEGVHVGKACATSEPMRDEWEFIRRYMEEGPEGLPQPRIRSKWPLPWHAFEPVFGGMLGLLLGRREGKPSSGSALDTQQIGKRLLGRLLMLVIISPALLTLGLANWLSQLLCWEPRWPKVIREAGQPGKPIPKLTTAEDYDPETCRRLYLNADLWVPKDHDSDASAEDEKSGSQWLP</sequence>
<name>A0ABQ6YDE2_9GAMM</name>
<gene>
    <name evidence="3" type="ORF">A6D6_00816</name>
</gene>
<evidence type="ECO:0000259" key="2">
    <source>
        <dbReference type="Pfam" id="PF20455"/>
    </source>
</evidence>
<proteinExistence type="predicted"/>
<comment type="caution">
    <text evidence="3">The sequence shown here is derived from an EMBL/GenBank/DDBJ whole genome shotgun (WGS) entry which is preliminary data.</text>
</comment>
<evidence type="ECO:0000313" key="4">
    <source>
        <dbReference type="Proteomes" id="UP000771797"/>
    </source>
</evidence>
<evidence type="ECO:0000256" key="1">
    <source>
        <dbReference type="SAM" id="Phobius"/>
    </source>
</evidence>
<accession>A0ABQ6YDE2</accession>
<dbReference type="EMBL" id="AQPF01000003">
    <property type="protein sequence ID" value="KAF0807819.1"/>
    <property type="molecule type" value="Genomic_DNA"/>
</dbReference>
<feature type="domain" description="DUF6708" evidence="2">
    <location>
        <begin position="5"/>
        <end position="184"/>
    </location>
</feature>
<dbReference type="InterPro" id="IPR046554">
    <property type="entry name" value="DUF6708"/>
</dbReference>
<evidence type="ECO:0000313" key="3">
    <source>
        <dbReference type="EMBL" id="KAF0807819.1"/>
    </source>
</evidence>